<reference evidence="2" key="1">
    <citation type="journal article" date="2019" name="Int. J. Syst. Evol. Microbiol.">
        <title>The Global Catalogue of Microorganisms (GCM) 10K type strain sequencing project: providing services to taxonomists for standard genome sequencing and annotation.</title>
        <authorList>
            <consortium name="The Broad Institute Genomics Platform"/>
            <consortium name="The Broad Institute Genome Sequencing Center for Infectious Disease"/>
            <person name="Wu L."/>
            <person name="Ma J."/>
        </authorList>
    </citation>
    <scope>NUCLEOTIDE SEQUENCE [LARGE SCALE GENOMIC DNA]</scope>
    <source>
        <strain evidence="2">CGMCC 4.7645</strain>
    </source>
</reference>
<organism evidence="1 2">
    <name type="scientific">Amycolatopsis pigmentata</name>
    <dbReference type="NCBI Taxonomy" id="450801"/>
    <lineage>
        <taxon>Bacteria</taxon>
        <taxon>Bacillati</taxon>
        <taxon>Actinomycetota</taxon>
        <taxon>Actinomycetes</taxon>
        <taxon>Pseudonocardiales</taxon>
        <taxon>Pseudonocardiaceae</taxon>
        <taxon>Amycolatopsis</taxon>
    </lineage>
</organism>
<gene>
    <name evidence="1" type="ORF">ACFSXZ_26890</name>
</gene>
<name>A0ABW5FZ73_9PSEU</name>
<protein>
    <submittedName>
        <fullName evidence="1">P-loop ATPase, Sll1717 family</fullName>
    </submittedName>
</protein>
<accession>A0ABW5FZ73</accession>
<dbReference type="NCBIfam" id="NF047389">
    <property type="entry name" value="ATPase_Sll1717"/>
    <property type="match status" value="1"/>
</dbReference>
<dbReference type="EMBL" id="JBHUKR010000015">
    <property type="protein sequence ID" value="MFD2419960.1"/>
    <property type="molecule type" value="Genomic_DNA"/>
</dbReference>
<comment type="caution">
    <text evidence="1">The sequence shown here is derived from an EMBL/GenBank/DDBJ whole genome shotgun (WGS) entry which is preliminary data.</text>
</comment>
<dbReference type="InterPro" id="IPR059206">
    <property type="entry name" value="Sll1717-like"/>
</dbReference>
<keyword evidence="2" id="KW-1185">Reference proteome</keyword>
<evidence type="ECO:0000313" key="2">
    <source>
        <dbReference type="Proteomes" id="UP001597417"/>
    </source>
</evidence>
<sequence length="492" mass="56229">MRVSELLSDLDLGSSVAEHDELLERYFIETETFRAVIRDKADVIAGDKGTGKSALYRILSKRYSDIPELFDTEILSAFNIAGTPVFQRLYEADTLTEDDYINVWKTYFFSLAGNWLLELFDGDYIDEMQAIEKILSDSNLRTADDSPSGVFSRLVNGIKRVIRPKSIQGTAKIGPAELSGTLEFFGPVSESTGLSRYDDALRILDAALQKSEIKLWLAVDRLDEAFQSRPQMETPILRALFRCYLDMQEFNNVKLKIFVRRDLFGRIIKGGFVNLTHVNSRKIEIRWDDSDLFSLLHKRVAENERFIKKLGINSTSADDLFSVLFPEKVDYGSKKPITWNWIVRRIGDANVKPPRNLIDLILKSREAQLRREDRHHRDYEIGVPLIQSDSIKRGHDALSEQRVEDTLLAEAGEYSEIIELFRDGKAEHNTSTLQEILGKDYLDHISYLQGVGFLEKIGENYKVPALYRRGLRIKQGKAFAPGNNDEDVAEDD</sequence>
<dbReference type="Proteomes" id="UP001597417">
    <property type="component" value="Unassembled WGS sequence"/>
</dbReference>
<evidence type="ECO:0000313" key="1">
    <source>
        <dbReference type="EMBL" id="MFD2419960.1"/>
    </source>
</evidence>
<proteinExistence type="predicted"/>
<dbReference type="RefSeq" id="WP_378267982.1">
    <property type="nucleotide sequence ID" value="NZ_JBHUKR010000015.1"/>
</dbReference>